<dbReference type="NCBIfam" id="TIGR01731">
    <property type="entry name" value="fil_hemag_20aa"/>
    <property type="match status" value="14"/>
</dbReference>
<dbReference type="Proteomes" id="UP000247673">
    <property type="component" value="Unassembled WGS sequence"/>
</dbReference>
<dbReference type="Pfam" id="PF13332">
    <property type="entry name" value="Fil_haemagg_2"/>
    <property type="match status" value="5"/>
</dbReference>
<dbReference type="InterPro" id="IPR025157">
    <property type="entry name" value="Hemagglutinin_rpt"/>
</dbReference>
<feature type="region of interest" description="Disordered" evidence="1">
    <location>
        <begin position="267"/>
        <end position="287"/>
    </location>
</feature>
<feature type="region of interest" description="Disordered" evidence="1">
    <location>
        <begin position="1760"/>
        <end position="1782"/>
    </location>
</feature>
<feature type="compositionally biased region" description="Basic and acidic residues" evidence="1">
    <location>
        <begin position="3415"/>
        <end position="3428"/>
    </location>
</feature>
<comment type="caution">
    <text evidence="3">The sequence shown here is derived from an EMBL/GenBank/DDBJ whole genome shotgun (WGS) entry which is preliminary data.</text>
</comment>
<feature type="domain" description="Filamentous haemagglutinin FhaB/tRNA nuclease CdiA-like TPS" evidence="2">
    <location>
        <begin position="93"/>
        <end position="214"/>
    </location>
</feature>
<organism evidence="3 4">
    <name type="scientific">Gilliamella apis</name>
    <dbReference type="NCBI Taxonomy" id="1970738"/>
    <lineage>
        <taxon>Bacteria</taxon>
        <taxon>Pseudomonadati</taxon>
        <taxon>Pseudomonadota</taxon>
        <taxon>Gammaproteobacteria</taxon>
        <taxon>Orbales</taxon>
        <taxon>Orbaceae</taxon>
        <taxon>Gilliamella</taxon>
    </lineage>
</organism>
<feature type="non-terminal residue" evidence="3">
    <location>
        <position position="3439"/>
    </location>
</feature>
<dbReference type="EMBL" id="QGLO01000014">
    <property type="protein sequence ID" value="PXY88284.1"/>
    <property type="molecule type" value="Genomic_DNA"/>
</dbReference>
<evidence type="ECO:0000313" key="4">
    <source>
        <dbReference type="Proteomes" id="UP000247673"/>
    </source>
</evidence>
<dbReference type="Pfam" id="PF05594">
    <property type="entry name" value="Fil_haemagg"/>
    <property type="match status" value="10"/>
</dbReference>
<dbReference type="SMART" id="SM00912">
    <property type="entry name" value="Haemagg_act"/>
    <property type="match status" value="1"/>
</dbReference>
<dbReference type="InterPro" id="IPR008638">
    <property type="entry name" value="FhaB/CdiA-like_TPS"/>
</dbReference>
<dbReference type="Pfam" id="PF13018">
    <property type="entry name" value="ESPR"/>
    <property type="match status" value="1"/>
</dbReference>
<dbReference type="InterPro" id="IPR024973">
    <property type="entry name" value="ESPR"/>
</dbReference>
<feature type="region of interest" description="Disordered" evidence="1">
    <location>
        <begin position="3415"/>
        <end position="3439"/>
    </location>
</feature>
<reference evidence="3 4" key="1">
    <citation type="submission" date="2018-05" db="EMBL/GenBank/DDBJ databases">
        <title>Reference genomes for bee gut microbiota database.</title>
        <authorList>
            <person name="Ellegaard K.M."/>
        </authorList>
    </citation>
    <scope>NUCLEOTIDE SEQUENCE [LARGE SCALE GENOMIC DNA]</scope>
    <source>
        <strain evidence="3 4">ESL0172</strain>
    </source>
</reference>
<protein>
    <recommendedName>
        <fullName evidence="2">Filamentous haemagglutinin FhaB/tRNA nuclease CdiA-like TPS domain-containing protein</fullName>
    </recommendedName>
</protein>
<dbReference type="InterPro" id="IPR008619">
    <property type="entry name" value="Filamentous_hemagglutn_rpt"/>
</dbReference>
<dbReference type="InterPro" id="IPR011050">
    <property type="entry name" value="Pectin_lyase_fold/virulence"/>
</dbReference>
<feature type="compositionally biased region" description="Low complexity" evidence="1">
    <location>
        <begin position="2682"/>
        <end position="2693"/>
    </location>
</feature>
<dbReference type="RefSeq" id="WP_181414718.1">
    <property type="nucleotide sequence ID" value="NZ_QGLO01000014.1"/>
</dbReference>
<feature type="region of interest" description="Disordered" evidence="1">
    <location>
        <begin position="2035"/>
        <end position="2064"/>
    </location>
</feature>
<dbReference type="InterPro" id="IPR010069">
    <property type="entry name" value="CdiA_FHA1_rpt"/>
</dbReference>
<dbReference type="InterPro" id="IPR012334">
    <property type="entry name" value="Pectin_lyas_fold"/>
</dbReference>
<dbReference type="Pfam" id="PF05860">
    <property type="entry name" value="TPS"/>
    <property type="match status" value="1"/>
</dbReference>
<feature type="region of interest" description="Disordered" evidence="1">
    <location>
        <begin position="2529"/>
        <end position="2553"/>
    </location>
</feature>
<evidence type="ECO:0000259" key="2">
    <source>
        <dbReference type="SMART" id="SM00912"/>
    </source>
</evidence>
<accession>A0A2V4DP55</accession>
<name>A0A2V4DP55_9GAMM</name>
<dbReference type="Gene3D" id="2.160.20.10">
    <property type="entry name" value="Single-stranded right-handed beta-helix, Pectin lyase-like"/>
    <property type="match status" value="1"/>
</dbReference>
<sequence length="3439" mass="370432">MNKKLYRVIFNKKRGLQMVVAEIAKTSGGKEKTATDEKLPALKSLFYTLKPITLFVSLSLGFVTLSSPVYGASDIVADKQAAKHQQPQVINTANGITQVNIQTPNKKGVSHNKYQQFDVAQQGAILNNSSKISQTQIAGHVQGNEFLKNSGPAKIILNEVNSRNPSQLNGVLEVAGQKAQVIIANPSGITCNGCGFINASRSTLTTGKPILQNGDLTGYQVEQGKITVTGKGLDSSEQSYTDLISHTVSVNSAIWANELNVVTGKNKVSQDSQTVEPLDDTNSSERPEVSIDVSQFGGMYAGSIRMVGTEKGVGVHNAGELGASINNISISAEGKITNRGAIQATKDIQISSRDNIDNQKQIYSKQNIKLNSGKTINNDGTLIAQKDIKLSANNIHSQQKSAIIAGIDTQGKLTQSGNINADANVIALNGQNKAGDKLSLKAKQAINLDDSQTYANEINLIGDQLSIKSAHLQTEQQLNLNHTVSIDTSNATLQTKKGIAVSTETLTNNNGTFIADEDVAVKANHVQSQAANILTYGKLTIDADDIDMQKAALSAKDAITVSAGNINADELEIITEQDLKIKAQNLSANQADLQAKKSIHINANNLYAQYLKLLTTDALSLKANHLVLNYSQISALGYLDVAAKTLQNKQSRWIADKDINVKAEDIDNQSSQLKATGSINYLFTHLNNNDTVLVSGQDLIFTGDKLQNINAKWQSGHNTTINITGLFDNQSSLIVSKGELAIRALTINNNDGDLISGKSLTINSKQLASENSVLQAEQALKLTASEQFDGQSATLYSDQQIEINSDKIDLNQAYVGSKGDITLKGQHQQLNESELLSNGQIAITAANIHADDAIIKSAKDIIINALAFVAFNRAQLVTNQQLKIKTEQADTAESKMYAKSGMHIDVTTLNNQHSNWLSESTISLFANQFNNQKSILEAKQNIDIDATQFNNQETVLLTDGRLIINATDIDNTSAQIQTKDGITINANNQLFNDNTKLITENDIDIHANVISNTHAQLSSNQSIAINAQHLDNQHSTFFTGGKINVTSNIINNEKSEIKAKQGIDIQTDSLASDEADYLTEGDFNLNSQDASLNKAKIASKGNMHIVGEQTLSMQEAQLTSLKNMQLNANTLNSSASDIYSLGNIDITAQTVKNDKASLISDQDITIHADTIDTTESEIGAEGDINVSAITLNNNKAKWIAKKAISINAQQLANTAAQLASHQSLNIHAKQIDNQHAVLSAKETIAIDADDLDNSQAKLFSDQSVIIAANHLINREGVIKAADEITINSQNIDNNQAIFVAEKDIQIHANTLNNTKAALQSQSQIVLKADQLNNASALLLAGDKGLNITSQNLNNQQAQLYSKGDLTIDTQSMDNQHAKMIAEKALNIHTDQLNNQHAELQAKGNITIDATEQNNQQATILSENDIKLKATESLDNREAQFTANGLIDIQSTHHIDNSQANLLSNKGIVLKSANVINQSATLKTNGLIDIKANSLDNQASEYQANNIVLEIDDLNNQQAKLTANQNLIINAQDFDNTQGQLLANDIYLKTKAYRGDGTMKSQNNLSLDLQDSFINESELSANGHLAIRTQKDIVNKNKITAGQQVSLESQQLTNEQHAEISAEYLSLKHQNVTNHGLIDATTAVMRTHQLDNLAGGRIYADNLAIHANILNNLANNNMAPVIAARQNFHLGVGTLNNYAHAQLLSLGNFVIGGELDENWSVTGSAKQINNHSATIEAQGDLYIATNELNNMNDHIVTEMRPTDEPPETETYFQTSNGDGQAKYSPNEVTYRIHRKRMPGIACQSGASHKRCFYWWNDIPEHLRHSGSLQRMSVPSKGINGVADSWEFNVIKHKYRTVILETDPSKISAAGNVIIHGQTINNQDSKIVAGNTVNINATQLNNHAQEAVSKYVYSGSIYLHKRHKQDKYGCYYQGEYNKADEIFVDNALNKNIVDHQIVEKTSLTEQPRSEVNVENKHNQVAVDKTVNDTLTQQAKVVSAQSIAINSNQSDRTHIKTDANHQPGTITSILPKPTTTIEEDLPHQENNPPAVDESTLPEAGNDITPSKTISVYEPDLTLPDNSLWIVNKETDKNYIVETDPRFTNRKKWLSSDYMINRLSGNPDSVLKRLGDGYYEQQLIQQQIVGLTGHRYLHGYKSDMEQYQALMDAGISFAKEFGIAIGVELTGEQMRALTNDIVLLVKKSIMVNGQPTEVLVPQVYMVNRPQLGTDGALIAGDNIFVKGEQLNNTGLIAAKQDALLQGHDVTNKGTIYGDRIQIEAENDITNLGHLFGDKLVYLSADNDINLLSSTRTQTRDRNRLTNIDQASTILVNNGNIVIDAGHDINAKAGYIVNNGNEGNTWLQAGHNIGFTTAELEEKFDITSKKDYRRTNEKSVVGTQITAANNVQLTAGNDITAKTVDIATGNHLGLQAGNDISIEASKEHFDLDEFHKSKSKGFLSKTKSSSHTVIDNNTSKGSELSANSVTIKAGHDLDISGSMVIGAQDVYLNAGNNVNIEAAEETYYRYEKQKTKTSGVSTSSKGISVGSQSTKATSTSNEVNQSQAGSLVGTSGGNVIISANKQVTISGSDIIAGRAEGDDKRATGHIDISGEDISIIPGHDIVDRKQTFKSKSSGVGISFSNPITESVQNIHDIFKSSGNKVEKAKQFTGELAALAMDIGNPASSPISYHKSSTKSESSLHGEYSNGSTLTAAGNIQLHATNSQERDAQGQLTHGDVVISGSDLTAGEAIIIDANRHVIIETATDKQSEYSKTKSKNWSATTAGPTAGSSVRFINGSPNHGASILPFGSESSGNRSNSDVVGQNASTLTANNIAINSHEGNIDIKGSLLNTQDDINLRAEKGNIDIGASTNQSHSESKGYNKVVGELNGNGYSGTVGYQHSRYKELEDKATQSNIRSGLNSAKGNINVIAGDDVKLAGVDITAGKSVNLTGKNVIMETSEDNIYQKVETQNKQYGVTVSASGYAVTAAQSIEKAAKAIENKEDKRLAAIYMAQAGVNAAQADLNMSDAPVEVNQPTANAESNANGGGSSLIKVNASITADNSKQKTEYNSHTQAGTVIHAGQNVNINAKENIEGKGVKIIGKDVNLNAGNDIKFDSANSTEKLKSTDSGSHYGVGVGFGLVGGQNGFSIELAASQSKGKENGTSDINHNSTITASNTLNIQSGRDVILTGAELSGEQVIADIGRHLTISSEQDKEKYDAKHTSVGASASICVPPFCYGASSASANFAQDRMKSNYESVNEQSGIFAGSGGYDITVGEHTQLNGAVIASEADRSKNRLDTGTIGFTDIKNKAEYDVSSASGSIGVSKGPGSGGFSPTSGQPTVYDHNDEASNITHSAISDGELIIRDQDKQTQDINELSRDTENAHSKLKPIFNKEDEQTKQNIVTSLQELASQVKELERTIHKDAGKDSKDGKMGNDFSKGVDSA</sequence>
<dbReference type="NCBIfam" id="TIGR01901">
    <property type="entry name" value="adhes_NPXG"/>
    <property type="match status" value="1"/>
</dbReference>
<feature type="region of interest" description="Disordered" evidence="1">
    <location>
        <begin position="2681"/>
        <end position="2700"/>
    </location>
</feature>
<proteinExistence type="predicted"/>
<evidence type="ECO:0000313" key="3">
    <source>
        <dbReference type="EMBL" id="PXY88284.1"/>
    </source>
</evidence>
<feature type="compositionally biased region" description="Low complexity" evidence="1">
    <location>
        <begin position="2529"/>
        <end position="2545"/>
    </location>
</feature>
<dbReference type="SUPFAM" id="SSF51126">
    <property type="entry name" value="Pectin lyase-like"/>
    <property type="match status" value="1"/>
</dbReference>
<gene>
    <name evidence="3" type="ORF">DKK78_12310</name>
</gene>
<keyword evidence="4" id="KW-1185">Reference proteome</keyword>
<dbReference type="GO" id="GO:0003824">
    <property type="term" value="F:catalytic activity"/>
    <property type="evidence" value="ECO:0007669"/>
    <property type="project" value="UniProtKB-ARBA"/>
</dbReference>
<evidence type="ECO:0000256" key="1">
    <source>
        <dbReference type="SAM" id="MobiDB-lite"/>
    </source>
</evidence>